<dbReference type="InterPro" id="IPR057670">
    <property type="entry name" value="SH3_retrovirus"/>
</dbReference>
<accession>A0AA38WQ68</accession>
<keyword evidence="4" id="KW-1185">Reference proteome</keyword>
<evidence type="ECO:0000313" key="4">
    <source>
        <dbReference type="Proteomes" id="UP001172457"/>
    </source>
</evidence>
<dbReference type="AlphaFoldDB" id="A0AA38WQ68"/>
<organism evidence="3 4">
    <name type="scientific">Centaurea solstitialis</name>
    <name type="common">yellow star-thistle</name>
    <dbReference type="NCBI Taxonomy" id="347529"/>
    <lineage>
        <taxon>Eukaryota</taxon>
        <taxon>Viridiplantae</taxon>
        <taxon>Streptophyta</taxon>
        <taxon>Embryophyta</taxon>
        <taxon>Tracheophyta</taxon>
        <taxon>Spermatophyta</taxon>
        <taxon>Magnoliopsida</taxon>
        <taxon>eudicotyledons</taxon>
        <taxon>Gunneridae</taxon>
        <taxon>Pentapetalae</taxon>
        <taxon>asterids</taxon>
        <taxon>campanulids</taxon>
        <taxon>Asterales</taxon>
        <taxon>Asteraceae</taxon>
        <taxon>Carduoideae</taxon>
        <taxon>Cardueae</taxon>
        <taxon>Centaureinae</taxon>
        <taxon>Centaurea</taxon>
    </lineage>
</organism>
<dbReference type="PANTHER" id="PTHR42648">
    <property type="entry name" value="TRANSPOSASE, PUTATIVE-RELATED"/>
    <property type="match status" value="1"/>
</dbReference>
<dbReference type="Gene3D" id="3.30.420.10">
    <property type="entry name" value="Ribonuclease H-like superfamily/Ribonuclease H"/>
    <property type="match status" value="1"/>
</dbReference>
<dbReference type="SUPFAM" id="SSF53098">
    <property type="entry name" value="Ribonuclease H-like"/>
    <property type="match status" value="1"/>
</dbReference>
<keyword evidence="1" id="KW-0812">Transmembrane</keyword>
<dbReference type="EMBL" id="JARYMX010000003">
    <property type="protein sequence ID" value="KAJ9558094.1"/>
    <property type="molecule type" value="Genomic_DNA"/>
</dbReference>
<name>A0AA38WQ68_9ASTR</name>
<dbReference type="Pfam" id="PF25597">
    <property type="entry name" value="SH3_retrovirus"/>
    <property type="match status" value="1"/>
</dbReference>
<evidence type="ECO:0000313" key="3">
    <source>
        <dbReference type="EMBL" id="KAJ9558094.1"/>
    </source>
</evidence>
<dbReference type="PANTHER" id="PTHR42648:SF28">
    <property type="entry name" value="TRANSPOSON-ENCODED PROTEIN WITH RIBONUCLEASE H-LIKE AND RETROVIRUS ZINC FINGER-LIKE DOMAINS"/>
    <property type="match status" value="1"/>
</dbReference>
<protein>
    <recommendedName>
        <fullName evidence="2">Retroviral polymerase SH3-like domain-containing protein</fullName>
    </recommendedName>
</protein>
<comment type="caution">
    <text evidence="3">The sequence shown here is derived from an EMBL/GenBank/DDBJ whole genome shotgun (WGS) entry which is preliminary data.</text>
</comment>
<gene>
    <name evidence="3" type="ORF">OSB04_012708</name>
</gene>
<dbReference type="InterPro" id="IPR036397">
    <property type="entry name" value="RNaseH_sf"/>
</dbReference>
<dbReference type="InterPro" id="IPR039537">
    <property type="entry name" value="Retrotran_Ty1/copia-like"/>
</dbReference>
<evidence type="ECO:0000256" key="1">
    <source>
        <dbReference type="SAM" id="Phobius"/>
    </source>
</evidence>
<evidence type="ECO:0000259" key="2">
    <source>
        <dbReference type="Pfam" id="PF25597"/>
    </source>
</evidence>
<dbReference type="Proteomes" id="UP001172457">
    <property type="component" value="Chromosome 3"/>
</dbReference>
<feature type="domain" description="Retroviral polymerase SH3-like" evidence="2">
    <location>
        <begin position="112"/>
        <end position="152"/>
    </location>
</feature>
<keyword evidence="1" id="KW-1133">Transmembrane helix</keyword>
<proteinExistence type="predicted"/>
<reference evidence="3" key="1">
    <citation type="submission" date="2023-03" db="EMBL/GenBank/DDBJ databases">
        <title>Chromosome-scale reference genome and RAD-based genetic map of yellow starthistle (Centaurea solstitialis) reveal putative structural variation and QTLs associated with invader traits.</title>
        <authorList>
            <person name="Reatini B."/>
            <person name="Cang F.A."/>
            <person name="Jiang Q."/>
            <person name="Mckibben M.T.W."/>
            <person name="Barker M.S."/>
            <person name="Rieseberg L.H."/>
            <person name="Dlugosch K.M."/>
        </authorList>
    </citation>
    <scope>NUCLEOTIDE SEQUENCE</scope>
    <source>
        <strain evidence="3">CAN-66</strain>
        <tissue evidence="3">Leaf</tissue>
    </source>
</reference>
<dbReference type="InterPro" id="IPR012337">
    <property type="entry name" value="RNaseH-like_sf"/>
</dbReference>
<sequence>MIQTQFSKPIKILRADKAMEYKESSLIAFLRSQGTISHHSCAGTSPQNGRAKRKHRHILDATHTLLISAKCPEQFWGEAAFMLSTPLTHIQLPLFIKKALHGITPAYELLKLQPHEHTKLQPRVRLYLFLGYGIEHKGYRCWDHISKCFVYSLVSFVTHIILLFSYQYIRLTFGPLVCSIFNHSDAFWDPTIQSTLGPSRLLTQTFCVTEMKDKGD</sequence>
<keyword evidence="1" id="KW-0472">Membrane</keyword>
<feature type="transmembrane region" description="Helical" evidence="1">
    <location>
        <begin position="148"/>
        <end position="169"/>
    </location>
</feature>
<dbReference type="GO" id="GO:0003676">
    <property type="term" value="F:nucleic acid binding"/>
    <property type="evidence" value="ECO:0007669"/>
    <property type="project" value="InterPro"/>
</dbReference>